<dbReference type="PANTHER" id="PTHR43689:SF8">
    <property type="entry name" value="ALPHA_BETA-HYDROLASES SUPERFAMILY PROTEIN"/>
    <property type="match status" value="1"/>
</dbReference>
<dbReference type="EMBL" id="CAJPDR010000140">
    <property type="protein sequence ID" value="CAF9920842.1"/>
    <property type="molecule type" value="Genomic_DNA"/>
</dbReference>
<keyword evidence="3" id="KW-1185">Reference proteome</keyword>
<dbReference type="AlphaFoldDB" id="A0A8H3IAE2"/>
<dbReference type="Pfam" id="PF12697">
    <property type="entry name" value="Abhydrolase_6"/>
    <property type="match status" value="1"/>
</dbReference>
<evidence type="ECO:0000313" key="2">
    <source>
        <dbReference type="EMBL" id="CAF9920842.1"/>
    </source>
</evidence>
<gene>
    <name evidence="2" type="ORF">ALECFALPRED_001641</name>
</gene>
<dbReference type="SUPFAM" id="SSF53474">
    <property type="entry name" value="alpha/beta-Hydrolases"/>
    <property type="match status" value="1"/>
</dbReference>
<proteinExistence type="predicted"/>
<comment type="caution">
    <text evidence="2">The sequence shown here is derived from an EMBL/GenBank/DDBJ whole genome shotgun (WGS) entry which is preliminary data.</text>
</comment>
<dbReference type="Proteomes" id="UP000664203">
    <property type="component" value="Unassembled WGS sequence"/>
</dbReference>
<reference evidence="2" key="1">
    <citation type="submission" date="2021-03" db="EMBL/GenBank/DDBJ databases">
        <authorList>
            <person name="Tagirdzhanova G."/>
        </authorList>
    </citation>
    <scope>NUCLEOTIDE SEQUENCE</scope>
</reference>
<dbReference type="Gene3D" id="3.40.50.1820">
    <property type="entry name" value="alpha/beta hydrolase"/>
    <property type="match status" value="1"/>
</dbReference>
<evidence type="ECO:0000313" key="3">
    <source>
        <dbReference type="Proteomes" id="UP000664203"/>
    </source>
</evidence>
<organism evidence="2 3">
    <name type="scientific">Alectoria fallacina</name>
    <dbReference type="NCBI Taxonomy" id="1903189"/>
    <lineage>
        <taxon>Eukaryota</taxon>
        <taxon>Fungi</taxon>
        <taxon>Dikarya</taxon>
        <taxon>Ascomycota</taxon>
        <taxon>Pezizomycotina</taxon>
        <taxon>Lecanoromycetes</taxon>
        <taxon>OSLEUM clade</taxon>
        <taxon>Lecanoromycetidae</taxon>
        <taxon>Lecanorales</taxon>
        <taxon>Lecanorineae</taxon>
        <taxon>Parmeliaceae</taxon>
        <taxon>Alectoria</taxon>
    </lineage>
</organism>
<dbReference type="OrthoDB" id="6431331at2759"/>
<accession>A0A8H3IAE2</accession>
<protein>
    <recommendedName>
        <fullName evidence="1">AB hydrolase-1 domain-containing protein</fullName>
    </recommendedName>
</protein>
<feature type="domain" description="AB hydrolase-1" evidence="1">
    <location>
        <begin position="41"/>
        <end position="293"/>
    </location>
</feature>
<name>A0A8H3IAE2_9LECA</name>
<dbReference type="PANTHER" id="PTHR43689">
    <property type="entry name" value="HYDROLASE"/>
    <property type="match status" value="1"/>
</dbReference>
<dbReference type="InterPro" id="IPR000073">
    <property type="entry name" value="AB_hydrolase_1"/>
</dbReference>
<dbReference type="InterPro" id="IPR029058">
    <property type="entry name" value="AB_hydrolase_fold"/>
</dbReference>
<sequence length="308" mass="34371">MLHTHTHTHTYSLDQTFIHTTTTHQHRIQWTRFGNTLSPALVFIHGTPWSSAVWENLASSLSAHYNIYLYDHPGFGISPPCRRLMDAADHDKVDLDASLVLRAEASAALFKHWNMTSPPHVVSHDNGGLVSLRLLLDHNVKFASLCLIDVVAIGPFGLPFFKLVAENEAVFTAIPPNFVQGLVRAYVRSASCQSLPKEIEDMLCAPWLAGGMQGSDKFLQQMVQAHYRDTGVLENEYARVGGLSPTNIIWGRDDAWIPVETAQRLKEALKAEHLVIIDEAGHLVQYDQPSKLALEVGLWLSKHSKNET</sequence>
<evidence type="ECO:0000259" key="1">
    <source>
        <dbReference type="Pfam" id="PF12697"/>
    </source>
</evidence>